<evidence type="ECO:0000313" key="2">
    <source>
        <dbReference type="EMBL" id="MBP2410257.1"/>
    </source>
</evidence>
<reference evidence="2 3" key="1">
    <citation type="submission" date="2021-03" db="EMBL/GenBank/DDBJ databases">
        <title>Sequencing the genomes of 1000 actinobacteria strains.</title>
        <authorList>
            <person name="Klenk H.-P."/>
        </authorList>
    </citation>
    <scope>NUCLEOTIDE SEQUENCE [LARGE SCALE GENOMIC DNA]</scope>
    <source>
        <strain evidence="2 3">DSM 14564</strain>
    </source>
</reference>
<dbReference type="Pfam" id="PF13302">
    <property type="entry name" value="Acetyltransf_3"/>
    <property type="match status" value="1"/>
</dbReference>
<dbReference type="InterPro" id="IPR000182">
    <property type="entry name" value="GNAT_dom"/>
</dbReference>
<evidence type="ECO:0000259" key="1">
    <source>
        <dbReference type="PROSITE" id="PS51186"/>
    </source>
</evidence>
<name>A0ABS4YN97_9MICO</name>
<sequence length="190" mass="21532">MAVNTMWPRRTSRLHLREMEPGDVARIVQIRQLPEVDRWLLIDAVDPGQYREQLLSDIGDPRHHEIVAVREDAVIAHAGITVLDPRAQASASQARGEGGIGYVLDPACAGQGLTTEIAEELLLVAFEELDLHRVTSDTLAGNIASWRVLEKIGMRREKHALSSVWHRELGWVDEYEYAILRQEWLRRSEG</sequence>
<organism evidence="2 3">
    <name type="scientific">Brachybacterium fresconis</name>
    <dbReference type="NCBI Taxonomy" id="173363"/>
    <lineage>
        <taxon>Bacteria</taxon>
        <taxon>Bacillati</taxon>
        <taxon>Actinomycetota</taxon>
        <taxon>Actinomycetes</taxon>
        <taxon>Micrococcales</taxon>
        <taxon>Dermabacteraceae</taxon>
        <taxon>Brachybacterium</taxon>
    </lineage>
</organism>
<dbReference type="InterPro" id="IPR051531">
    <property type="entry name" value="N-acetyltransferase"/>
</dbReference>
<gene>
    <name evidence="2" type="ORF">JOF44_003160</name>
</gene>
<dbReference type="Gene3D" id="3.40.630.30">
    <property type="match status" value="1"/>
</dbReference>
<accession>A0ABS4YN97</accession>
<protein>
    <submittedName>
        <fullName evidence="2">RimJ/RimL family protein N-acetyltransferase</fullName>
    </submittedName>
</protein>
<dbReference type="RefSeq" id="WP_209893594.1">
    <property type="nucleotide sequence ID" value="NZ_BAAAJV010000016.1"/>
</dbReference>
<dbReference type="PANTHER" id="PTHR43792:SF1">
    <property type="entry name" value="N-ACETYLTRANSFERASE DOMAIN-CONTAINING PROTEIN"/>
    <property type="match status" value="1"/>
</dbReference>
<evidence type="ECO:0000313" key="3">
    <source>
        <dbReference type="Proteomes" id="UP000698222"/>
    </source>
</evidence>
<dbReference type="EMBL" id="JAGIOC010000001">
    <property type="protein sequence ID" value="MBP2410257.1"/>
    <property type="molecule type" value="Genomic_DNA"/>
</dbReference>
<dbReference type="InterPro" id="IPR016181">
    <property type="entry name" value="Acyl_CoA_acyltransferase"/>
</dbReference>
<proteinExistence type="predicted"/>
<comment type="caution">
    <text evidence="2">The sequence shown here is derived from an EMBL/GenBank/DDBJ whole genome shotgun (WGS) entry which is preliminary data.</text>
</comment>
<dbReference type="PANTHER" id="PTHR43792">
    <property type="entry name" value="GNAT FAMILY, PUTATIVE (AFU_ORTHOLOGUE AFUA_3G00765)-RELATED-RELATED"/>
    <property type="match status" value="1"/>
</dbReference>
<keyword evidence="3" id="KW-1185">Reference proteome</keyword>
<dbReference type="Proteomes" id="UP000698222">
    <property type="component" value="Unassembled WGS sequence"/>
</dbReference>
<feature type="domain" description="N-acetyltransferase" evidence="1">
    <location>
        <begin position="14"/>
        <end position="182"/>
    </location>
</feature>
<dbReference type="SUPFAM" id="SSF55729">
    <property type="entry name" value="Acyl-CoA N-acyltransferases (Nat)"/>
    <property type="match status" value="1"/>
</dbReference>
<dbReference type="PROSITE" id="PS51186">
    <property type="entry name" value="GNAT"/>
    <property type="match status" value="1"/>
</dbReference>